<dbReference type="PANTHER" id="PTHR43394">
    <property type="entry name" value="ATP-DEPENDENT PERMEASE MDL1, MITOCHONDRIAL"/>
    <property type="match status" value="1"/>
</dbReference>
<evidence type="ECO:0000256" key="4">
    <source>
        <dbReference type="ARBA" id="ARBA00022692"/>
    </source>
</evidence>
<keyword evidence="7 10" id="KW-1133">Transmembrane helix</keyword>
<keyword evidence="8 10" id="KW-0472">Membrane</keyword>
<protein>
    <submittedName>
        <fullName evidence="13">ATP-binding cassette domain-containing protein</fullName>
    </submittedName>
</protein>
<dbReference type="InterPro" id="IPR036640">
    <property type="entry name" value="ABC1_TM_sf"/>
</dbReference>
<feature type="compositionally biased region" description="Low complexity" evidence="9">
    <location>
        <begin position="582"/>
        <end position="601"/>
    </location>
</feature>
<name>A0A6N9H5N1_9MICO</name>
<dbReference type="PROSITE" id="PS50929">
    <property type="entry name" value="ABC_TM1F"/>
    <property type="match status" value="1"/>
</dbReference>
<dbReference type="PROSITE" id="PS00211">
    <property type="entry name" value="ABC_TRANSPORTER_1"/>
    <property type="match status" value="1"/>
</dbReference>
<organism evidence="13 14">
    <name type="scientific">Brevibacterium rongguiense</name>
    <dbReference type="NCBI Taxonomy" id="2695267"/>
    <lineage>
        <taxon>Bacteria</taxon>
        <taxon>Bacillati</taxon>
        <taxon>Actinomycetota</taxon>
        <taxon>Actinomycetes</taxon>
        <taxon>Micrococcales</taxon>
        <taxon>Brevibacteriaceae</taxon>
        <taxon>Brevibacterium</taxon>
    </lineage>
</organism>
<dbReference type="FunFam" id="3.40.50.300:FF:000854">
    <property type="entry name" value="Multidrug ABC transporter ATP-binding protein"/>
    <property type="match status" value="1"/>
</dbReference>
<accession>A0A6N9H5N1</accession>
<evidence type="ECO:0000256" key="3">
    <source>
        <dbReference type="ARBA" id="ARBA00022475"/>
    </source>
</evidence>
<sequence length="623" mass="64696">MLLALLRRYLRPHLPMLAVLLAFQILQILGTLLLPNINGRIVDEGVAAGDTGTVARLGGLMLGIAFGQVIANVIAIIAGAFVSMAAARDVRADFFAAVQGFGRAETARFGASTLVTRSTNDIRQVQQFLTMALSIMIMAPIMALGGLALALAQDLALSWVILATVAVLVAVMAVLVMRMVPSFRVMQDRIDAISSVLAQQLAGLRVIRAFTKEDEERARFARANTELTDAQLRVGTYFVALFPAVMTLVNAGTVAVVWFGAQQIQAGASQIGTVMAFIQYLMLILMGVVMFAFMSMMVPRAQVAAGRVLEVIDTRPEMDRGHGTVERLPSPGTIAFDGVAFRYPGARRCVVEDVTFAVPAGATCAVIGSTGAGKSTLVQLLVRLLEPTAGRVSVGGADLAALAPEVLAGQFGYVPQRAYVFGGTVRANLALGNPTASDALMWSALETAQAAEFVRAYADGLDHVINEGGTDLSGGQRQRLAIAMAVCREAPILIFDDSFSALDTATDRAVRSALAADTAATTFIVTQRVASAMAADLIVVFEAGRVVAQGTHAHLLEDSPIYRDIVSSQVGPPADPSGAQGGLADAAQARLGGADGTAPGPAAGGPAAGGPTPKGPAVGEAGA</sequence>
<evidence type="ECO:0000259" key="12">
    <source>
        <dbReference type="PROSITE" id="PS50929"/>
    </source>
</evidence>
<dbReference type="InterPro" id="IPR011527">
    <property type="entry name" value="ABC1_TM_dom"/>
</dbReference>
<dbReference type="SUPFAM" id="SSF90123">
    <property type="entry name" value="ABC transporter transmembrane region"/>
    <property type="match status" value="1"/>
</dbReference>
<dbReference type="PROSITE" id="PS50893">
    <property type="entry name" value="ABC_TRANSPORTER_2"/>
    <property type="match status" value="1"/>
</dbReference>
<dbReference type="InterPro" id="IPR017871">
    <property type="entry name" value="ABC_transporter-like_CS"/>
</dbReference>
<feature type="region of interest" description="Disordered" evidence="9">
    <location>
        <begin position="566"/>
        <end position="623"/>
    </location>
</feature>
<keyword evidence="2" id="KW-0813">Transport</keyword>
<dbReference type="InterPro" id="IPR003593">
    <property type="entry name" value="AAA+_ATPase"/>
</dbReference>
<dbReference type="SMART" id="SM00382">
    <property type="entry name" value="AAA"/>
    <property type="match status" value="1"/>
</dbReference>
<dbReference type="Pfam" id="PF00664">
    <property type="entry name" value="ABC_membrane"/>
    <property type="match status" value="1"/>
</dbReference>
<dbReference type="InterPro" id="IPR027417">
    <property type="entry name" value="P-loop_NTPase"/>
</dbReference>
<feature type="compositionally biased region" description="Low complexity" evidence="9">
    <location>
        <begin position="609"/>
        <end position="623"/>
    </location>
</feature>
<keyword evidence="5" id="KW-0547">Nucleotide-binding</keyword>
<dbReference type="Proteomes" id="UP000469215">
    <property type="component" value="Unassembled WGS sequence"/>
</dbReference>
<keyword evidence="14" id="KW-1185">Reference proteome</keyword>
<evidence type="ECO:0000313" key="13">
    <source>
        <dbReference type="EMBL" id="MYM19161.1"/>
    </source>
</evidence>
<dbReference type="PANTHER" id="PTHR43394:SF1">
    <property type="entry name" value="ATP-BINDING CASSETTE SUB-FAMILY B MEMBER 10, MITOCHONDRIAL"/>
    <property type="match status" value="1"/>
</dbReference>
<evidence type="ECO:0000256" key="9">
    <source>
        <dbReference type="SAM" id="MobiDB-lite"/>
    </source>
</evidence>
<dbReference type="GO" id="GO:0016887">
    <property type="term" value="F:ATP hydrolysis activity"/>
    <property type="evidence" value="ECO:0007669"/>
    <property type="project" value="InterPro"/>
</dbReference>
<feature type="transmembrane region" description="Helical" evidence="10">
    <location>
        <begin position="128"/>
        <end position="150"/>
    </location>
</feature>
<gene>
    <name evidence="13" type="ORF">GSY69_04035</name>
</gene>
<evidence type="ECO:0000256" key="10">
    <source>
        <dbReference type="SAM" id="Phobius"/>
    </source>
</evidence>
<evidence type="ECO:0000256" key="1">
    <source>
        <dbReference type="ARBA" id="ARBA00004651"/>
    </source>
</evidence>
<evidence type="ECO:0000256" key="8">
    <source>
        <dbReference type="ARBA" id="ARBA00023136"/>
    </source>
</evidence>
<feature type="transmembrane region" description="Helical" evidence="10">
    <location>
        <begin position="156"/>
        <end position="177"/>
    </location>
</feature>
<comment type="subcellular location">
    <subcellularLocation>
        <location evidence="1">Cell membrane</location>
        <topology evidence="1">Multi-pass membrane protein</topology>
    </subcellularLocation>
</comment>
<dbReference type="GO" id="GO:0005886">
    <property type="term" value="C:plasma membrane"/>
    <property type="evidence" value="ECO:0007669"/>
    <property type="project" value="UniProtKB-SubCell"/>
</dbReference>
<keyword evidence="3" id="KW-1003">Cell membrane</keyword>
<dbReference type="GO" id="GO:0015421">
    <property type="term" value="F:ABC-type oligopeptide transporter activity"/>
    <property type="evidence" value="ECO:0007669"/>
    <property type="project" value="TreeGrafter"/>
</dbReference>
<keyword evidence="4 10" id="KW-0812">Transmembrane</keyword>
<feature type="domain" description="ABC transmembrane type-1" evidence="12">
    <location>
        <begin position="18"/>
        <end position="300"/>
    </location>
</feature>
<comment type="caution">
    <text evidence="13">The sequence shown here is derived from an EMBL/GenBank/DDBJ whole genome shotgun (WGS) entry which is preliminary data.</text>
</comment>
<evidence type="ECO:0000256" key="5">
    <source>
        <dbReference type="ARBA" id="ARBA00022741"/>
    </source>
</evidence>
<dbReference type="Gene3D" id="1.20.1560.10">
    <property type="entry name" value="ABC transporter type 1, transmembrane domain"/>
    <property type="match status" value="1"/>
</dbReference>
<proteinExistence type="predicted"/>
<dbReference type="CDD" id="cd18548">
    <property type="entry name" value="ABC_6TM_Tm287_like"/>
    <property type="match status" value="1"/>
</dbReference>
<dbReference type="EMBL" id="WWEQ01000011">
    <property type="protein sequence ID" value="MYM19161.1"/>
    <property type="molecule type" value="Genomic_DNA"/>
</dbReference>
<keyword evidence="6 13" id="KW-0067">ATP-binding</keyword>
<feature type="transmembrane region" description="Helical" evidence="10">
    <location>
        <begin position="12"/>
        <end position="34"/>
    </location>
</feature>
<dbReference type="AlphaFoldDB" id="A0A6N9H5N1"/>
<dbReference type="InterPro" id="IPR003439">
    <property type="entry name" value="ABC_transporter-like_ATP-bd"/>
</dbReference>
<evidence type="ECO:0000259" key="11">
    <source>
        <dbReference type="PROSITE" id="PS50893"/>
    </source>
</evidence>
<dbReference type="GO" id="GO:0005524">
    <property type="term" value="F:ATP binding"/>
    <property type="evidence" value="ECO:0007669"/>
    <property type="project" value="UniProtKB-KW"/>
</dbReference>
<feature type="transmembrane region" description="Helical" evidence="10">
    <location>
        <begin position="237"/>
        <end position="259"/>
    </location>
</feature>
<evidence type="ECO:0000256" key="2">
    <source>
        <dbReference type="ARBA" id="ARBA00022448"/>
    </source>
</evidence>
<evidence type="ECO:0000313" key="14">
    <source>
        <dbReference type="Proteomes" id="UP000469215"/>
    </source>
</evidence>
<dbReference type="SUPFAM" id="SSF52540">
    <property type="entry name" value="P-loop containing nucleoside triphosphate hydrolases"/>
    <property type="match status" value="1"/>
</dbReference>
<feature type="transmembrane region" description="Helical" evidence="10">
    <location>
        <begin position="271"/>
        <end position="293"/>
    </location>
</feature>
<reference evidence="13 14" key="1">
    <citation type="submission" date="2020-01" db="EMBL/GenBank/DDBJ databases">
        <authorList>
            <person name="Deng T."/>
        </authorList>
    </citation>
    <scope>NUCLEOTIDE SEQUENCE [LARGE SCALE GENOMIC DNA]</scope>
    <source>
        <strain evidence="13 14">5221</strain>
    </source>
</reference>
<dbReference type="InterPro" id="IPR039421">
    <property type="entry name" value="Type_1_exporter"/>
</dbReference>
<evidence type="ECO:0000256" key="7">
    <source>
        <dbReference type="ARBA" id="ARBA00022989"/>
    </source>
</evidence>
<dbReference type="Pfam" id="PF00005">
    <property type="entry name" value="ABC_tran"/>
    <property type="match status" value="1"/>
</dbReference>
<evidence type="ECO:0000256" key="6">
    <source>
        <dbReference type="ARBA" id="ARBA00022840"/>
    </source>
</evidence>
<dbReference type="Gene3D" id="3.40.50.300">
    <property type="entry name" value="P-loop containing nucleotide triphosphate hydrolases"/>
    <property type="match status" value="1"/>
</dbReference>
<feature type="domain" description="ABC transporter" evidence="11">
    <location>
        <begin position="334"/>
        <end position="568"/>
    </location>
</feature>
<dbReference type="RefSeq" id="WP_160952597.1">
    <property type="nucleotide sequence ID" value="NZ_WWEQ01000011.1"/>
</dbReference>
<feature type="transmembrane region" description="Helical" evidence="10">
    <location>
        <begin position="54"/>
        <end position="82"/>
    </location>
</feature>